<reference evidence="1" key="1">
    <citation type="journal article" date="2019" name="Nat. Commun.">
        <title>Genome-wide association mapping of date palm fruit traits.</title>
        <authorList>
            <person name="Hazzouri K.M."/>
            <person name="Gros-Balthazard M."/>
            <person name="Flowers J.M."/>
            <person name="Copetti D."/>
            <person name="Lemansour A."/>
            <person name="Lebrun M."/>
            <person name="Masmoudi K."/>
            <person name="Ferrand S."/>
            <person name="Dhar M.I."/>
            <person name="Fresquez Z.A."/>
            <person name="Rosas U."/>
            <person name="Zhang J."/>
            <person name="Talag J."/>
            <person name="Lee S."/>
            <person name="Kudrna D."/>
            <person name="Powell R.F."/>
            <person name="Leitch I.J."/>
            <person name="Krueger R.R."/>
            <person name="Wing R.A."/>
            <person name="Amiri K.M.A."/>
            <person name="Purugganan M.D."/>
        </authorList>
    </citation>
    <scope>NUCLEOTIDE SEQUENCE [LARGE SCALE GENOMIC DNA]</scope>
    <source>
        <strain evidence="1">cv. Khalas</strain>
    </source>
</reference>
<dbReference type="GeneID" id="120104163"/>
<evidence type="ECO:0000313" key="1">
    <source>
        <dbReference type="Proteomes" id="UP000228380"/>
    </source>
</evidence>
<organism evidence="1 2">
    <name type="scientific">Phoenix dactylifera</name>
    <name type="common">Date palm</name>
    <dbReference type="NCBI Taxonomy" id="42345"/>
    <lineage>
        <taxon>Eukaryota</taxon>
        <taxon>Viridiplantae</taxon>
        <taxon>Streptophyta</taxon>
        <taxon>Embryophyta</taxon>
        <taxon>Tracheophyta</taxon>
        <taxon>Spermatophyta</taxon>
        <taxon>Magnoliopsida</taxon>
        <taxon>Liliopsida</taxon>
        <taxon>Arecaceae</taxon>
        <taxon>Coryphoideae</taxon>
        <taxon>Phoeniceae</taxon>
        <taxon>Phoenix</taxon>
    </lineage>
</organism>
<accession>A0A8B8Z9C6</accession>
<protein>
    <submittedName>
        <fullName evidence="2">Uncharacterized protein LOC120104163</fullName>
    </submittedName>
</protein>
<gene>
    <name evidence="2" type="primary">LOC120104163</name>
</gene>
<evidence type="ECO:0000313" key="2">
    <source>
        <dbReference type="RefSeq" id="XP_038970666.1"/>
    </source>
</evidence>
<dbReference type="KEGG" id="pda:120104163"/>
<dbReference type="AlphaFoldDB" id="A0A8B8Z9C6"/>
<dbReference type="Proteomes" id="UP000228380">
    <property type="component" value="Chromosome 17"/>
</dbReference>
<reference evidence="2" key="2">
    <citation type="submission" date="2025-08" db="UniProtKB">
        <authorList>
            <consortium name="RefSeq"/>
        </authorList>
    </citation>
    <scope>IDENTIFICATION</scope>
    <source>
        <tissue evidence="2">Young leaves</tissue>
    </source>
</reference>
<sequence length="107" mass="11982">MIVVIAELAHGDSSIFSYSSCFHSKVALIKVSRKMLIFSHLALLQKEISCSLKDEHSEIFSLEVATTARKLVVACLDVTVEGHWRQLSMRSQGFSATPPHWQCNSYV</sequence>
<dbReference type="RefSeq" id="XP_038970666.1">
    <property type="nucleotide sequence ID" value="XM_039114738.1"/>
</dbReference>
<keyword evidence="1" id="KW-1185">Reference proteome</keyword>
<name>A0A8B8Z9C6_PHODC</name>
<proteinExistence type="predicted"/>